<gene>
    <name evidence="1" type="ORF">CK203_109545</name>
</gene>
<sequence>MTEVGSVSTTTVAPASSKQSIKRIEFTPWELQFTLIGPIQKGSSLSPAYTPTATLQYHGSVN</sequence>
<dbReference type="EMBL" id="QGNW01000855">
    <property type="protein sequence ID" value="RVW60523.1"/>
    <property type="molecule type" value="Genomic_DNA"/>
</dbReference>
<comment type="caution">
    <text evidence="1">The sequence shown here is derived from an EMBL/GenBank/DDBJ whole genome shotgun (WGS) entry which is preliminary data.</text>
</comment>
<dbReference type="Proteomes" id="UP000288805">
    <property type="component" value="Unassembled WGS sequence"/>
</dbReference>
<accession>A0A438FKI4</accession>
<name>A0A438FKI4_VITVI</name>
<dbReference type="AlphaFoldDB" id="A0A438FKI4"/>
<proteinExistence type="predicted"/>
<evidence type="ECO:0000313" key="2">
    <source>
        <dbReference type="Proteomes" id="UP000288805"/>
    </source>
</evidence>
<organism evidence="1 2">
    <name type="scientific">Vitis vinifera</name>
    <name type="common">Grape</name>
    <dbReference type="NCBI Taxonomy" id="29760"/>
    <lineage>
        <taxon>Eukaryota</taxon>
        <taxon>Viridiplantae</taxon>
        <taxon>Streptophyta</taxon>
        <taxon>Embryophyta</taxon>
        <taxon>Tracheophyta</taxon>
        <taxon>Spermatophyta</taxon>
        <taxon>Magnoliopsida</taxon>
        <taxon>eudicotyledons</taxon>
        <taxon>Gunneridae</taxon>
        <taxon>Pentapetalae</taxon>
        <taxon>rosids</taxon>
        <taxon>Vitales</taxon>
        <taxon>Vitaceae</taxon>
        <taxon>Viteae</taxon>
        <taxon>Vitis</taxon>
    </lineage>
</organism>
<protein>
    <submittedName>
        <fullName evidence="1">Uncharacterized protein</fullName>
    </submittedName>
</protein>
<reference evidence="1 2" key="1">
    <citation type="journal article" date="2018" name="PLoS Genet.">
        <title>Population sequencing reveals clonal diversity and ancestral inbreeding in the grapevine cultivar Chardonnay.</title>
        <authorList>
            <person name="Roach M.J."/>
            <person name="Johnson D.L."/>
            <person name="Bohlmann J."/>
            <person name="van Vuuren H.J."/>
            <person name="Jones S.J."/>
            <person name="Pretorius I.S."/>
            <person name="Schmidt S.A."/>
            <person name="Borneman A.R."/>
        </authorList>
    </citation>
    <scope>NUCLEOTIDE SEQUENCE [LARGE SCALE GENOMIC DNA]</scope>
    <source>
        <strain evidence="2">cv. Chardonnay</strain>
        <tissue evidence="1">Leaf</tissue>
    </source>
</reference>
<evidence type="ECO:0000313" key="1">
    <source>
        <dbReference type="EMBL" id="RVW60523.1"/>
    </source>
</evidence>